<feature type="region of interest" description="Disordered" evidence="1">
    <location>
        <begin position="49"/>
        <end position="81"/>
    </location>
</feature>
<evidence type="ECO:0000256" key="1">
    <source>
        <dbReference type="SAM" id="MobiDB-lite"/>
    </source>
</evidence>
<dbReference type="Proteomes" id="UP000317650">
    <property type="component" value="Chromosome 3"/>
</dbReference>
<proteinExistence type="predicted"/>
<reference evidence="2 3" key="1">
    <citation type="journal article" date="2019" name="Nat. Plants">
        <title>Genome sequencing of Musa balbisiana reveals subgenome evolution and function divergence in polyploid bananas.</title>
        <authorList>
            <person name="Yao X."/>
        </authorList>
    </citation>
    <scope>NUCLEOTIDE SEQUENCE [LARGE SCALE GENOMIC DNA]</scope>
    <source>
        <strain evidence="3">cv. DH-PKW</strain>
        <tissue evidence="2">Leaves</tissue>
    </source>
</reference>
<sequence length="81" mass="9563">MLHYLKFETLLFKLEVLDHKARERAGVITPTFGAPIPVLLSFDAAAERGRKRKKMEEEVEEEKKKEKVEEEEMVEDEEEEE</sequence>
<keyword evidence="3" id="KW-1185">Reference proteome</keyword>
<dbReference type="STRING" id="52838.A0A4S8JB84"/>
<gene>
    <name evidence="2" type="ORF">C4D60_Mb03t15520</name>
</gene>
<dbReference type="AlphaFoldDB" id="A0A4S8JB84"/>
<dbReference type="EMBL" id="PYDT01000006">
    <property type="protein sequence ID" value="THU58549.1"/>
    <property type="molecule type" value="Genomic_DNA"/>
</dbReference>
<comment type="caution">
    <text evidence="2">The sequence shown here is derived from an EMBL/GenBank/DDBJ whole genome shotgun (WGS) entry which is preliminary data.</text>
</comment>
<name>A0A4S8JB84_MUSBA</name>
<protein>
    <submittedName>
        <fullName evidence="2">Uncharacterized protein</fullName>
    </submittedName>
</protein>
<accession>A0A4S8JB84</accession>
<organism evidence="2 3">
    <name type="scientific">Musa balbisiana</name>
    <name type="common">Banana</name>
    <dbReference type="NCBI Taxonomy" id="52838"/>
    <lineage>
        <taxon>Eukaryota</taxon>
        <taxon>Viridiplantae</taxon>
        <taxon>Streptophyta</taxon>
        <taxon>Embryophyta</taxon>
        <taxon>Tracheophyta</taxon>
        <taxon>Spermatophyta</taxon>
        <taxon>Magnoliopsida</taxon>
        <taxon>Liliopsida</taxon>
        <taxon>Zingiberales</taxon>
        <taxon>Musaceae</taxon>
        <taxon>Musa</taxon>
    </lineage>
</organism>
<evidence type="ECO:0000313" key="3">
    <source>
        <dbReference type="Proteomes" id="UP000317650"/>
    </source>
</evidence>
<feature type="compositionally biased region" description="Acidic residues" evidence="1">
    <location>
        <begin position="69"/>
        <end position="81"/>
    </location>
</feature>
<evidence type="ECO:0000313" key="2">
    <source>
        <dbReference type="EMBL" id="THU58549.1"/>
    </source>
</evidence>